<dbReference type="KEGG" id="sphv:F9278_45700"/>
<evidence type="ECO:0000313" key="7">
    <source>
        <dbReference type="Proteomes" id="UP000327294"/>
    </source>
</evidence>
<name>A0A5P8KG38_9ACTN</name>
<comment type="cofactor">
    <cofactor evidence="3">
        <name>Mn(2+)</name>
        <dbReference type="ChEBI" id="CHEBI:29035"/>
    </cofactor>
    <cofactor evidence="3">
        <name>Co(2+)</name>
        <dbReference type="ChEBI" id="CHEBI:48828"/>
    </cofactor>
    <cofactor evidence="3">
        <name>Cd(2+)</name>
        <dbReference type="ChEBI" id="CHEBI:48775"/>
    </cofactor>
    <text evidence="3">Binds 1 divalent cation per subunit. The enzyme is active with manganese, cobalt or cadmium ions.</text>
</comment>
<reference evidence="6 7" key="1">
    <citation type="submission" date="2019-10" db="EMBL/GenBank/DDBJ databases">
        <title>Streptomyces sp. strain GY16 isolated from leaves of Broussonetia papyrifera.</title>
        <authorList>
            <person name="Mo P."/>
        </authorList>
    </citation>
    <scope>NUCLEOTIDE SEQUENCE [LARGE SCALE GENOMIC DNA]</scope>
    <source>
        <strain evidence="6 7">GY16</strain>
    </source>
</reference>
<dbReference type="PANTHER" id="PTHR21337">
    <property type="entry name" value="PHOSPHO-2-DEHYDRO-3-DEOXYHEPTONATE ALDOLASE 1, 2"/>
    <property type="match status" value="1"/>
</dbReference>
<dbReference type="Pfam" id="PF01474">
    <property type="entry name" value="DAHP_synth_2"/>
    <property type="match status" value="1"/>
</dbReference>
<dbReference type="InterPro" id="IPR002480">
    <property type="entry name" value="DAHP_synth_2"/>
</dbReference>
<keyword evidence="4" id="KW-0028">Amino-acid biosynthesis</keyword>
<feature type="binding site" evidence="3">
    <location>
        <position position="360"/>
    </location>
    <ligand>
        <name>phosphoenolpyruvate</name>
        <dbReference type="ChEBI" id="CHEBI:58702"/>
    </ligand>
</feature>
<dbReference type="GO" id="GO:0009073">
    <property type="term" value="P:aromatic amino acid family biosynthetic process"/>
    <property type="evidence" value="ECO:0007669"/>
    <property type="project" value="UniProtKB-KW"/>
</dbReference>
<dbReference type="AlphaFoldDB" id="A0A5P8KG38"/>
<keyword evidence="7" id="KW-1185">Reference proteome</keyword>
<dbReference type="GO" id="GO:0003849">
    <property type="term" value="F:3-deoxy-7-phosphoheptulonate synthase activity"/>
    <property type="evidence" value="ECO:0007669"/>
    <property type="project" value="UniProtKB-EC"/>
</dbReference>
<gene>
    <name evidence="6" type="ORF">F9278_45700</name>
</gene>
<evidence type="ECO:0000256" key="2">
    <source>
        <dbReference type="ARBA" id="ARBA00022679"/>
    </source>
</evidence>
<feature type="binding site" evidence="3">
    <location>
        <position position="464"/>
    </location>
    <ligand>
        <name>Mn(2+)</name>
        <dbReference type="ChEBI" id="CHEBI:29035"/>
    </ligand>
</feature>
<feature type="binding site" evidence="3">
    <location>
        <position position="148"/>
    </location>
    <ligand>
        <name>phosphoenolpyruvate</name>
        <dbReference type="ChEBI" id="CHEBI:58702"/>
    </ligand>
</feature>
<dbReference type="SUPFAM" id="SSF51569">
    <property type="entry name" value="Aldolase"/>
    <property type="match status" value="1"/>
</dbReference>
<keyword evidence="2 4" id="KW-0808">Transferase</keyword>
<dbReference type="GO" id="GO:0009423">
    <property type="term" value="P:chorismate biosynthetic process"/>
    <property type="evidence" value="ECO:0007669"/>
    <property type="project" value="UniProtKB-UniPathway"/>
</dbReference>
<comment type="pathway">
    <text evidence="4">Metabolic intermediate biosynthesis; chorismate biosynthesis; chorismate from D-erythrose 4-phosphate and phosphoenolpyruvate: step 1/7.</text>
</comment>
<feature type="binding site" evidence="3">
    <location>
        <position position="392"/>
    </location>
    <ligand>
        <name>Mn(2+)</name>
        <dbReference type="ChEBI" id="CHEBI:29035"/>
    </ligand>
</feature>
<keyword evidence="3" id="KW-0464">Manganese</keyword>
<feature type="binding site" evidence="3">
    <location>
        <position position="109"/>
    </location>
    <ligand>
        <name>Mn(2+)</name>
        <dbReference type="ChEBI" id="CHEBI:29035"/>
    </ligand>
</feature>
<evidence type="ECO:0000256" key="3">
    <source>
        <dbReference type="PIRSR" id="PIRSR602480-1"/>
    </source>
</evidence>
<keyword evidence="3" id="KW-0170">Cobalt</keyword>
<proteinExistence type="inferred from homology"/>
<feature type="region of interest" description="Disordered" evidence="5">
    <location>
        <begin position="1"/>
        <end position="61"/>
    </location>
</feature>
<dbReference type="Gene3D" id="3.20.20.70">
    <property type="entry name" value="Aldolase class I"/>
    <property type="match status" value="1"/>
</dbReference>
<dbReference type="PANTHER" id="PTHR21337:SF0">
    <property type="entry name" value="PHOSPHO-2-DEHYDRO-3-DEOXYHEPTONATE ALDOLASE"/>
    <property type="match status" value="1"/>
</dbReference>
<dbReference type="GO" id="GO:0008652">
    <property type="term" value="P:amino acid biosynthetic process"/>
    <property type="evidence" value="ECO:0007669"/>
    <property type="project" value="UniProtKB-KW"/>
</dbReference>
<feature type="binding site" evidence="3">
    <location>
        <position position="434"/>
    </location>
    <ligand>
        <name>Mn(2+)</name>
        <dbReference type="ChEBI" id="CHEBI:29035"/>
    </ligand>
</feature>
<dbReference type="EC" id="2.5.1.54" evidence="4"/>
<evidence type="ECO:0000256" key="5">
    <source>
        <dbReference type="SAM" id="MobiDB-lite"/>
    </source>
</evidence>
<comment type="similarity">
    <text evidence="1 4">Belongs to the class-II DAHP synthase family.</text>
</comment>
<organism evidence="6 7">
    <name type="scientific">Streptomyces phaeolivaceus</name>
    <dbReference type="NCBI Taxonomy" id="2653200"/>
    <lineage>
        <taxon>Bacteria</taxon>
        <taxon>Bacillati</taxon>
        <taxon>Actinomycetota</taxon>
        <taxon>Actinomycetes</taxon>
        <taxon>Kitasatosporales</taxon>
        <taxon>Streptomycetaceae</taxon>
        <taxon>Streptomyces</taxon>
    </lineage>
</organism>
<dbReference type="EMBL" id="CP045096">
    <property type="protein sequence ID" value="QFR02236.1"/>
    <property type="molecule type" value="Genomic_DNA"/>
</dbReference>
<evidence type="ECO:0000313" key="6">
    <source>
        <dbReference type="EMBL" id="QFR02236.1"/>
    </source>
</evidence>
<dbReference type="UniPathway" id="UPA00053">
    <property type="reaction ID" value="UER00084"/>
</dbReference>
<sequence>MPFSIRNRSTRMPVPPLLEPVGPADHVPDTQEGEEPQAGPSAPSWHPPAWRGLPIRQQPQWPDPDEVAAVTDRLALLPALTTPSDVRSVLAALARVQNREAFVLQGGDCAEPLGPAAVTGARDKHRVLGAVAERVSTRLDLPVVTVGRLAGQFAKPRSAAVEEVAGRSLPVFRGLTVNGPEPDEEARTPDPYRMLSGYHTARNVLRELAALAHETAGSFAPRAWDPAAAREALWNRSEEAAPDGSLRSLVHGYGQTRWTEDRGWRHTGLWTSHEALLLDYESPLTRQDPVTGEWFLLSTHLPWIGDRTRQLGDAHVEFLAGIANPVAVKIGPSAEPADIVRLCERLDPYRRPGRLTLICRLGARELRGRLPALVTAVRGAGHPVVWMSDPMHGNTTATGTGVKTRHLKDMLDEVTDFFEVLRGMGEWPGGVHLEAAAAEVTECVGGTRVTCEAELGAAYESLCDPRLNNEQLTTLADMVAKLAV</sequence>
<comment type="catalytic activity">
    <reaction evidence="4">
        <text>D-erythrose 4-phosphate + phosphoenolpyruvate + H2O = 7-phospho-2-dehydro-3-deoxy-D-arabino-heptonate + phosphate</text>
        <dbReference type="Rhea" id="RHEA:14717"/>
        <dbReference type="ChEBI" id="CHEBI:15377"/>
        <dbReference type="ChEBI" id="CHEBI:16897"/>
        <dbReference type="ChEBI" id="CHEBI:43474"/>
        <dbReference type="ChEBI" id="CHEBI:58394"/>
        <dbReference type="ChEBI" id="CHEBI:58702"/>
        <dbReference type="EC" id="2.5.1.54"/>
    </reaction>
</comment>
<dbReference type="Proteomes" id="UP000327294">
    <property type="component" value="Chromosome"/>
</dbReference>
<protein>
    <recommendedName>
        <fullName evidence="4">Phospho-2-dehydro-3-deoxyheptonate aldolase</fullName>
        <ecNumber evidence="4">2.5.1.54</ecNumber>
    </recommendedName>
</protein>
<keyword evidence="3" id="KW-0104">Cadmium</keyword>
<accession>A0A5P8KG38</accession>
<evidence type="ECO:0000256" key="4">
    <source>
        <dbReference type="RuleBase" id="RU363071"/>
    </source>
</evidence>
<dbReference type="InterPro" id="IPR013785">
    <property type="entry name" value="Aldolase_TIM"/>
</dbReference>
<evidence type="ECO:0000256" key="1">
    <source>
        <dbReference type="ARBA" id="ARBA00008911"/>
    </source>
</evidence>
<keyword evidence="4" id="KW-0057">Aromatic amino acid biosynthesis</keyword>
<feature type="binding site" evidence="3">
    <location>
        <position position="329"/>
    </location>
    <ligand>
        <name>phosphoenolpyruvate</name>
        <dbReference type="ChEBI" id="CHEBI:58702"/>
    </ligand>
</feature>